<evidence type="ECO:0000313" key="16">
    <source>
        <dbReference type="Proteomes" id="UP000751190"/>
    </source>
</evidence>
<evidence type="ECO:0000256" key="10">
    <source>
        <dbReference type="ARBA" id="ARBA00037791"/>
    </source>
</evidence>
<comment type="caution">
    <text evidence="15">The sequence shown here is derived from an EMBL/GenBank/DDBJ whole genome shotgun (WGS) entry which is preliminary data.</text>
</comment>
<dbReference type="Pfam" id="PF03133">
    <property type="entry name" value="TTL"/>
    <property type="match status" value="1"/>
</dbReference>
<evidence type="ECO:0000256" key="11">
    <source>
        <dbReference type="ARBA" id="ARBA00038960"/>
    </source>
</evidence>
<comment type="function">
    <text evidence="10">Catalyzes the post-translational addition of a tyrosine to the C-terminal end of detyrosinated alpha-tubulin.</text>
</comment>
<feature type="compositionally biased region" description="Low complexity" evidence="14">
    <location>
        <begin position="626"/>
        <end position="639"/>
    </location>
</feature>
<evidence type="ECO:0000256" key="5">
    <source>
        <dbReference type="ARBA" id="ARBA00022598"/>
    </source>
</evidence>
<dbReference type="Proteomes" id="UP000751190">
    <property type="component" value="Unassembled WGS sequence"/>
</dbReference>
<comment type="similarity">
    <text evidence="3">Belongs to the tubulin--tyrosine ligase family.</text>
</comment>
<evidence type="ECO:0000256" key="4">
    <source>
        <dbReference type="ARBA" id="ARBA00011245"/>
    </source>
</evidence>
<dbReference type="PANTHER" id="PTHR46570">
    <property type="entry name" value="TUBULIN--TYROSINE LIGASE"/>
    <property type="match status" value="1"/>
</dbReference>
<keyword evidence="9" id="KW-0630">Potassium</keyword>
<reference evidence="15" key="1">
    <citation type="submission" date="2021-05" db="EMBL/GenBank/DDBJ databases">
        <title>The genome of the haptophyte Pavlova lutheri (Diacronema luteri, Pavlovales) - a model for lipid biosynthesis in eukaryotic algae.</title>
        <authorList>
            <person name="Hulatt C.J."/>
            <person name="Posewitz M.C."/>
        </authorList>
    </citation>
    <scope>NUCLEOTIDE SEQUENCE</scope>
    <source>
        <strain evidence="15">NIVA-4/92</strain>
    </source>
</reference>
<keyword evidence="7" id="KW-0067">ATP-binding</keyword>
<evidence type="ECO:0000256" key="3">
    <source>
        <dbReference type="ARBA" id="ARBA00006820"/>
    </source>
</evidence>
<feature type="compositionally biased region" description="Polar residues" evidence="14">
    <location>
        <begin position="649"/>
        <end position="671"/>
    </location>
</feature>
<evidence type="ECO:0000256" key="13">
    <source>
        <dbReference type="ARBA" id="ARBA00047950"/>
    </source>
</evidence>
<dbReference type="EC" id="6.3.2.25" evidence="11"/>
<gene>
    <name evidence="15" type="ORF">KFE25_002184</name>
</gene>
<keyword evidence="16" id="KW-1185">Reference proteome</keyword>
<comment type="cofactor">
    <cofactor evidence="2">
        <name>K(+)</name>
        <dbReference type="ChEBI" id="CHEBI:29103"/>
    </cofactor>
</comment>
<dbReference type="GO" id="GO:0000226">
    <property type="term" value="P:microtubule cytoskeleton organization"/>
    <property type="evidence" value="ECO:0007669"/>
    <property type="project" value="TreeGrafter"/>
</dbReference>
<dbReference type="Gene3D" id="3.30.470.20">
    <property type="entry name" value="ATP-grasp fold, B domain"/>
    <property type="match status" value="1"/>
</dbReference>
<proteinExistence type="inferred from homology"/>
<keyword evidence="5" id="KW-0436">Ligase</keyword>
<evidence type="ECO:0000256" key="12">
    <source>
        <dbReference type="ARBA" id="ARBA00041021"/>
    </source>
</evidence>
<feature type="region of interest" description="Disordered" evidence="14">
    <location>
        <begin position="355"/>
        <end position="399"/>
    </location>
</feature>
<comment type="cofactor">
    <cofactor evidence="1">
        <name>Mg(2+)</name>
        <dbReference type="ChEBI" id="CHEBI:18420"/>
    </cofactor>
</comment>
<dbReference type="GO" id="GO:0004835">
    <property type="term" value="F:tubulin-tyrosine ligase activity"/>
    <property type="evidence" value="ECO:0007669"/>
    <property type="project" value="UniProtKB-EC"/>
</dbReference>
<keyword evidence="8" id="KW-0460">Magnesium</keyword>
<evidence type="ECO:0000313" key="15">
    <source>
        <dbReference type="EMBL" id="KAG8466428.1"/>
    </source>
</evidence>
<name>A0A8J5XG24_DIALT</name>
<dbReference type="PROSITE" id="PS51221">
    <property type="entry name" value="TTL"/>
    <property type="match status" value="1"/>
</dbReference>
<dbReference type="GO" id="GO:0005876">
    <property type="term" value="C:spindle microtubule"/>
    <property type="evidence" value="ECO:0007669"/>
    <property type="project" value="TreeGrafter"/>
</dbReference>
<comment type="catalytic activity">
    <reaction evidence="13">
        <text>C-terminal L-alpha-aminoacyl-L-glutamyl-L-glutamyl-[tubulin] + L-tyrosine + ATP = C-terminal L-alpha-aminoacyl-L-glutamyl-L-glutamyl-L-tyrosyl-[tubulin] + ADP + phosphate + H(+)</text>
        <dbReference type="Rhea" id="RHEA:17605"/>
        <dbReference type="Rhea" id="RHEA-COMP:16434"/>
        <dbReference type="Rhea" id="RHEA-COMP:16435"/>
        <dbReference type="ChEBI" id="CHEBI:15378"/>
        <dbReference type="ChEBI" id="CHEBI:30616"/>
        <dbReference type="ChEBI" id="CHEBI:43474"/>
        <dbReference type="ChEBI" id="CHEBI:58315"/>
        <dbReference type="ChEBI" id="CHEBI:149554"/>
        <dbReference type="ChEBI" id="CHEBI:149555"/>
        <dbReference type="ChEBI" id="CHEBI:456216"/>
        <dbReference type="EC" id="6.3.2.25"/>
    </reaction>
</comment>
<comment type="subunit">
    <text evidence="4">Monomer.</text>
</comment>
<dbReference type="EMBL" id="JAGTXO010000008">
    <property type="protein sequence ID" value="KAG8466428.1"/>
    <property type="molecule type" value="Genomic_DNA"/>
</dbReference>
<dbReference type="OrthoDB" id="18862at2759"/>
<evidence type="ECO:0000256" key="2">
    <source>
        <dbReference type="ARBA" id="ARBA00001958"/>
    </source>
</evidence>
<feature type="region of interest" description="Disordered" evidence="14">
    <location>
        <begin position="616"/>
        <end position="671"/>
    </location>
</feature>
<accession>A0A8J5XG24</accession>
<dbReference type="PANTHER" id="PTHR46570:SF1">
    <property type="entry name" value="TUBULIN--TYROSINE LIGASE"/>
    <property type="match status" value="1"/>
</dbReference>
<organism evidence="15 16">
    <name type="scientific">Diacronema lutheri</name>
    <name type="common">Unicellular marine alga</name>
    <name type="synonym">Monochrysis lutheri</name>
    <dbReference type="NCBI Taxonomy" id="2081491"/>
    <lineage>
        <taxon>Eukaryota</taxon>
        <taxon>Haptista</taxon>
        <taxon>Haptophyta</taxon>
        <taxon>Pavlovophyceae</taxon>
        <taxon>Pavlovales</taxon>
        <taxon>Pavlovaceae</taxon>
        <taxon>Diacronema</taxon>
    </lineage>
</organism>
<dbReference type="InterPro" id="IPR004344">
    <property type="entry name" value="TTL/TTLL_fam"/>
</dbReference>
<evidence type="ECO:0000256" key="6">
    <source>
        <dbReference type="ARBA" id="ARBA00022741"/>
    </source>
</evidence>
<keyword evidence="6" id="KW-0547">Nucleotide-binding</keyword>
<sequence length="671" mass="69231">MAVIAVADVEQRHEPERAVRSFVNRDMEGSTSNALAAILAAHDLKPMGPDAPVSAAAGAAVYLAAPRDAIPWAQLEEGPQLTLVNKLRGHEILTRKSKLARLLRDHPAQPHPQTFVIVPEPLRAAMPGLSAIQADKRRALAANDAQERAALVAADTASPSCWIAKDAQGAKGDNIAVCASAAAAIDEAESGRHATAVVVQRYVRAPLLLPGGRKFDIRLWVLFDADYRHAAASIDAAVTGRSSREAARAESEEGAPAAAGPASLLALEFQRQHLTPVLARSVRPPTAGCAHAWLLDTAPLALSASSSSASPLADAVSVVALRPADMFAGGTVVPSLRNVGGIVARSASSALLADAKDGRTYAPPDGGARRTAQASRPPPSPFASIVHERRRSRRERRQEALAARRWPRRLCRRRLCTSARVPLRARAARGARAAALALCCAGLACSAACMAGRCATVALPPIAAELAVLAKLSARAACEWALAGGVLRDGAIAAASALAQVWATTRLHTAALAMLGGGRRRRHEPARGARATALALCRAGLACSSACMAGRCAAVALPPIAAGLAVLAKLSARAACEWALAGGVSRDGAIAAASALAQVWATTRLHTAALAMLGGGRRRHEPARGADACARASDEASAPAPEPRDATFGATSTKAGSSGWSITSARTGPTW</sequence>
<dbReference type="GO" id="GO:0005524">
    <property type="term" value="F:ATP binding"/>
    <property type="evidence" value="ECO:0007669"/>
    <property type="project" value="UniProtKB-KW"/>
</dbReference>
<evidence type="ECO:0000256" key="14">
    <source>
        <dbReference type="SAM" id="MobiDB-lite"/>
    </source>
</evidence>
<dbReference type="InterPro" id="IPR052492">
    <property type="entry name" value="Tubulin-tyrosine_ligase"/>
</dbReference>
<evidence type="ECO:0000256" key="8">
    <source>
        <dbReference type="ARBA" id="ARBA00022842"/>
    </source>
</evidence>
<evidence type="ECO:0000256" key="7">
    <source>
        <dbReference type="ARBA" id="ARBA00022840"/>
    </source>
</evidence>
<evidence type="ECO:0000256" key="9">
    <source>
        <dbReference type="ARBA" id="ARBA00022958"/>
    </source>
</evidence>
<dbReference type="AlphaFoldDB" id="A0A8J5XG24"/>
<evidence type="ECO:0000256" key="1">
    <source>
        <dbReference type="ARBA" id="ARBA00001946"/>
    </source>
</evidence>
<protein>
    <recommendedName>
        <fullName evidence="12">Tubulin--tyrosine ligase</fullName>
        <ecNumber evidence="11">6.3.2.25</ecNumber>
    </recommendedName>
</protein>